<dbReference type="AlphaFoldDB" id="A0A4R8PYI6"/>
<feature type="chain" id="PRO_5020184629" evidence="1">
    <location>
        <begin position="19"/>
        <end position="113"/>
    </location>
</feature>
<keyword evidence="3" id="KW-1185">Reference proteome</keyword>
<sequence>MHFHHAIVWSALAIAAHADGPCASAPYHSGGSHHFNKRFDGWQANFISGHLRYTPNNDPNVAGTLELVNNSQYRRVMCVAKQSSTDFACWWLDGGDTCSTSILVNILPPAIVS</sequence>
<dbReference type="EMBL" id="QAPG01000281">
    <property type="protein sequence ID" value="TDZ29386.1"/>
    <property type="molecule type" value="Genomic_DNA"/>
</dbReference>
<organism evidence="2 3">
    <name type="scientific">Colletotrichum spinosum</name>
    <dbReference type="NCBI Taxonomy" id="1347390"/>
    <lineage>
        <taxon>Eukaryota</taxon>
        <taxon>Fungi</taxon>
        <taxon>Dikarya</taxon>
        <taxon>Ascomycota</taxon>
        <taxon>Pezizomycotina</taxon>
        <taxon>Sordariomycetes</taxon>
        <taxon>Hypocreomycetidae</taxon>
        <taxon>Glomerellales</taxon>
        <taxon>Glomerellaceae</taxon>
        <taxon>Colletotrichum</taxon>
        <taxon>Colletotrichum orbiculare species complex</taxon>
    </lineage>
</organism>
<accession>A0A4R8PYI6</accession>
<reference evidence="2 3" key="1">
    <citation type="submission" date="2018-11" db="EMBL/GenBank/DDBJ databases">
        <title>Genome sequence and assembly of Colletotrichum spinosum.</title>
        <authorList>
            <person name="Gan P."/>
            <person name="Shirasu K."/>
        </authorList>
    </citation>
    <scope>NUCLEOTIDE SEQUENCE [LARGE SCALE GENOMIC DNA]</scope>
    <source>
        <strain evidence="2 3">CBS 515.97</strain>
    </source>
</reference>
<feature type="signal peptide" evidence="1">
    <location>
        <begin position="1"/>
        <end position="18"/>
    </location>
</feature>
<keyword evidence="1" id="KW-0732">Signal</keyword>
<evidence type="ECO:0000313" key="2">
    <source>
        <dbReference type="EMBL" id="TDZ29386.1"/>
    </source>
</evidence>
<name>A0A4R8PYI6_9PEZI</name>
<proteinExistence type="predicted"/>
<evidence type="ECO:0000313" key="3">
    <source>
        <dbReference type="Proteomes" id="UP000295083"/>
    </source>
</evidence>
<comment type="caution">
    <text evidence="2">The sequence shown here is derived from an EMBL/GenBank/DDBJ whole genome shotgun (WGS) entry which is preliminary data.</text>
</comment>
<protein>
    <submittedName>
        <fullName evidence="2">Uncharacterized protein</fullName>
    </submittedName>
</protein>
<gene>
    <name evidence="2" type="ORF">C8035_v011294</name>
</gene>
<dbReference type="Proteomes" id="UP000295083">
    <property type="component" value="Unassembled WGS sequence"/>
</dbReference>
<evidence type="ECO:0000256" key="1">
    <source>
        <dbReference type="SAM" id="SignalP"/>
    </source>
</evidence>